<dbReference type="EMBL" id="JBHSAQ010000003">
    <property type="protein sequence ID" value="MFC3958356.1"/>
    <property type="molecule type" value="Genomic_DNA"/>
</dbReference>
<accession>A0ABD5NND1</accession>
<keyword evidence="7" id="KW-0472">Membrane</keyword>
<dbReference type="InterPro" id="IPR026071">
    <property type="entry name" value="Glyco_Hydrolase_99"/>
</dbReference>
<proteinExistence type="predicted"/>
<name>A0ABD5NND1_9EURY</name>
<feature type="region of interest" description="Disordered" evidence="8">
    <location>
        <begin position="1"/>
        <end position="24"/>
    </location>
</feature>
<sequence length="487" mass="54093">MDGDRSEHDTPDTHSEGDEQRSVDILEHDGLVGAQYYAWYRGEDGFAAQGFGGTHSDGWLSQTPGEPALGAYDSQDPDVIDQHMRWSLEHGINWWIITVGGRNTATYEAITEGILEADLAEHMSFTMLTGFVPSQQNERSKYDVGDPDIRTSLRTFMSHWKDDFATDPNYLHFDGRPTLYFWDSEAYVGDVSGVFEEVFDEVGVDPYVIGGPKYYAQPAAMDTKHELYDAILDYHGIYPDREYMENYREYIIDRHRRWRVAADHFDVEFIPSVTPGYNTSARTTEIGGGHFSTFLDRDPDAFRKECKTLNGFGTRNAVVVTSFNEWPEHSVIEPSVTEGNTFLQIVGEELTTQGDVPSGVTDYTTITITFDKTVMPNSQDSRELAFLCRNIELSADDGTVDLNVGSSTESYIALSGVYSNESDSVSTYRWLGGTTAKTELLVPASGVTTLGLTGRAIQDTIQATVDVDGNTLGSVPLGASDQTYTIP</sequence>
<dbReference type="RefSeq" id="WP_256531297.1">
    <property type="nucleotide sequence ID" value="NZ_CP101824.1"/>
</dbReference>
<keyword evidence="5" id="KW-1133">Transmembrane helix</keyword>
<keyword evidence="10" id="KW-1185">Reference proteome</keyword>
<evidence type="ECO:0000256" key="1">
    <source>
        <dbReference type="ARBA" id="ARBA00004323"/>
    </source>
</evidence>
<evidence type="ECO:0000256" key="7">
    <source>
        <dbReference type="ARBA" id="ARBA00023136"/>
    </source>
</evidence>
<protein>
    <submittedName>
        <fullName evidence="9">Glycoside hydrolase family 99-like domain-containing protein</fullName>
    </submittedName>
</protein>
<dbReference type="Proteomes" id="UP001595846">
    <property type="component" value="Unassembled WGS sequence"/>
</dbReference>
<comment type="caution">
    <text evidence="9">The sequence shown here is derived from an EMBL/GenBank/DDBJ whole genome shotgun (WGS) entry which is preliminary data.</text>
</comment>
<evidence type="ECO:0000256" key="5">
    <source>
        <dbReference type="ARBA" id="ARBA00022989"/>
    </source>
</evidence>
<keyword evidence="4" id="KW-0735">Signal-anchor</keyword>
<evidence type="ECO:0000256" key="3">
    <source>
        <dbReference type="ARBA" id="ARBA00022801"/>
    </source>
</evidence>
<dbReference type="Gene3D" id="3.20.20.80">
    <property type="entry name" value="Glycosidases"/>
    <property type="match status" value="1"/>
</dbReference>
<organism evidence="9 10">
    <name type="scientific">Halovivax cerinus</name>
    <dbReference type="NCBI Taxonomy" id="1487865"/>
    <lineage>
        <taxon>Archaea</taxon>
        <taxon>Methanobacteriati</taxon>
        <taxon>Methanobacteriota</taxon>
        <taxon>Stenosarchaea group</taxon>
        <taxon>Halobacteria</taxon>
        <taxon>Halobacteriales</taxon>
        <taxon>Natrialbaceae</taxon>
        <taxon>Halovivax</taxon>
    </lineage>
</organism>
<evidence type="ECO:0000256" key="8">
    <source>
        <dbReference type="SAM" id="MobiDB-lite"/>
    </source>
</evidence>
<keyword evidence="3" id="KW-0378">Hydrolase</keyword>
<keyword evidence="6" id="KW-0333">Golgi apparatus</keyword>
<evidence type="ECO:0000256" key="4">
    <source>
        <dbReference type="ARBA" id="ARBA00022968"/>
    </source>
</evidence>
<comment type="subcellular location">
    <subcellularLocation>
        <location evidence="1">Golgi apparatus membrane</location>
        <topology evidence="1">Single-pass type II membrane protein</topology>
    </subcellularLocation>
</comment>
<evidence type="ECO:0000313" key="9">
    <source>
        <dbReference type="EMBL" id="MFC3958356.1"/>
    </source>
</evidence>
<keyword evidence="2" id="KW-0812">Transmembrane</keyword>
<evidence type="ECO:0000256" key="6">
    <source>
        <dbReference type="ARBA" id="ARBA00023034"/>
    </source>
</evidence>
<gene>
    <name evidence="9" type="ORF">ACFOUR_08245</name>
</gene>
<dbReference type="AlphaFoldDB" id="A0ABD5NND1"/>
<dbReference type="Pfam" id="PF16317">
    <property type="entry name" value="Glyco_hydro_99"/>
    <property type="match status" value="1"/>
</dbReference>
<dbReference type="GO" id="GO:0016787">
    <property type="term" value="F:hydrolase activity"/>
    <property type="evidence" value="ECO:0007669"/>
    <property type="project" value="UniProtKB-KW"/>
</dbReference>
<dbReference type="GeneID" id="73904024"/>
<reference evidence="9 10" key="1">
    <citation type="journal article" date="2019" name="Int. J. Syst. Evol. Microbiol.">
        <title>The Global Catalogue of Microorganisms (GCM) 10K type strain sequencing project: providing services to taxonomists for standard genome sequencing and annotation.</title>
        <authorList>
            <consortium name="The Broad Institute Genomics Platform"/>
            <consortium name="The Broad Institute Genome Sequencing Center for Infectious Disease"/>
            <person name="Wu L."/>
            <person name="Ma J."/>
        </authorList>
    </citation>
    <scope>NUCLEOTIDE SEQUENCE [LARGE SCALE GENOMIC DNA]</scope>
    <source>
        <strain evidence="9 10">IBRC-M 10256</strain>
    </source>
</reference>
<evidence type="ECO:0000256" key="2">
    <source>
        <dbReference type="ARBA" id="ARBA00022692"/>
    </source>
</evidence>
<evidence type="ECO:0000313" key="10">
    <source>
        <dbReference type="Proteomes" id="UP001595846"/>
    </source>
</evidence>